<feature type="signal peptide" evidence="1">
    <location>
        <begin position="1"/>
        <end position="22"/>
    </location>
</feature>
<organism evidence="2 3">
    <name type="scientific">Urochloa decumbens</name>
    <dbReference type="NCBI Taxonomy" id="240449"/>
    <lineage>
        <taxon>Eukaryota</taxon>
        <taxon>Viridiplantae</taxon>
        <taxon>Streptophyta</taxon>
        <taxon>Embryophyta</taxon>
        <taxon>Tracheophyta</taxon>
        <taxon>Spermatophyta</taxon>
        <taxon>Magnoliopsida</taxon>
        <taxon>Liliopsida</taxon>
        <taxon>Poales</taxon>
        <taxon>Poaceae</taxon>
        <taxon>PACMAD clade</taxon>
        <taxon>Panicoideae</taxon>
        <taxon>Panicodae</taxon>
        <taxon>Paniceae</taxon>
        <taxon>Melinidinae</taxon>
        <taxon>Urochloa</taxon>
    </lineage>
</organism>
<sequence length="119" mass="12737">MASSKVFALFALLALCAASASATCSSYLPPMMQPLPLTMFQQQYRTMMQGIMSPQCHCGAMCSMTQMPLQLAMMLGMMAPQCQCGAMCQMAMQHPYMYNAAAMVSPTACGQQFVAGCGC</sequence>
<dbReference type="Proteomes" id="UP001497457">
    <property type="component" value="Chromosome 15b"/>
</dbReference>
<evidence type="ECO:0000256" key="1">
    <source>
        <dbReference type="SAM" id="SignalP"/>
    </source>
</evidence>
<keyword evidence="3" id="KW-1185">Reference proteome</keyword>
<feature type="chain" id="PRO_5044893008" description="Bifunctional inhibitor/plant lipid transfer protein/seed storage helical domain-containing protein" evidence="1">
    <location>
        <begin position="23"/>
        <end position="119"/>
    </location>
</feature>
<accession>A0ABC8Y069</accession>
<reference evidence="2" key="1">
    <citation type="submission" date="2024-10" db="EMBL/GenBank/DDBJ databases">
        <authorList>
            <person name="Ryan C."/>
        </authorList>
    </citation>
    <scope>NUCLEOTIDE SEQUENCE [LARGE SCALE GENOMIC DNA]</scope>
</reference>
<protein>
    <recommendedName>
        <fullName evidence="4">Bifunctional inhibitor/plant lipid transfer protein/seed storage helical domain-containing protein</fullName>
    </recommendedName>
</protein>
<evidence type="ECO:0000313" key="3">
    <source>
        <dbReference type="Proteomes" id="UP001497457"/>
    </source>
</evidence>
<dbReference type="EMBL" id="OZ075125">
    <property type="protein sequence ID" value="CAL4934468.1"/>
    <property type="molecule type" value="Genomic_DNA"/>
</dbReference>
<proteinExistence type="predicted"/>
<name>A0ABC8Y069_9POAL</name>
<evidence type="ECO:0008006" key="4">
    <source>
        <dbReference type="Google" id="ProtNLM"/>
    </source>
</evidence>
<evidence type="ECO:0000313" key="2">
    <source>
        <dbReference type="EMBL" id="CAL4934468.1"/>
    </source>
</evidence>
<gene>
    <name evidence="2" type="ORF">URODEC1_LOCUS28689</name>
</gene>
<dbReference type="AlphaFoldDB" id="A0ABC8Y069"/>
<keyword evidence="1" id="KW-0732">Signal</keyword>